<evidence type="ECO:0000259" key="9">
    <source>
        <dbReference type="SMART" id="SM00859"/>
    </source>
</evidence>
<evidence type="ECO:0000256" key="4">
    <source>
        <dbReference type="ARBA" id="ARBA00022857"/>
    </source>
</evidence>
<accession>A0A1I4QGX7</accession>
<keyword evidence="2 7" id="KW-0055">Arginine biosynthesis</keyword>
<dbReference type="SUPFAM" id="SSF51735">
    <property type="entry name" value="NAD(P)-binding Rossmann-fold domains"/>
    <property type="match status" value="1"/>
</dbReference>
<dbReference type="Gene3D" id="3.40.50.720">
    <property type="entry name" value="NAD(P)-binding Rossmann-like Domain"/>
    <property type="match status" value="1"/>
</dbReference>
<dbReference type="SMART" id="SM00859">
    <property type="entry name" value="Semialdhyde_dh"/>
    <property type="match status" value="1"/>
</dbReference>
<dbReference type="InterPro" id="IPR050085">
    <property type="entry name" value="AGPR"/>
</dbReference>
<evidence type="ECO:0000256" key="8">
    <source>
        <dbReference type="PROSITE-ProRule" id="PRU10010"/>
    </source>
</evidence>
<dbReference type="HAMAP" id="MF_00150">
    <property type="entry name" value="ArgC_type1"/>
    <property type="match status" value="1"/>
</dbReference>
<evidence type="ECO:0000256" key="3">
    <source>
        <dbReference type="ARBA" id="ARBA00022605"/>
    </source>
</evidence>
<keyword evidence="4 7" id="KW-0521">NADP</keyword>
<dbReference type="FunFam" id="3.30.360.10:FF:000014">
    <property type="entry name" value="N-acetyl-gamma-glutamyl-phosphate reductase"/>
    <property type="match status" value="1"/>
</dbReference>
<keyword evidence="5 7" id="KW-0560">Oxidoreductase</keyword>
<comment type="similarity">
    <text evidence="7">Belongs to the NAGSA dehydrogenase family. Type 1 subfamily.</text>
</comment>
<dbReference type="CDD" id="cd17895">
    <property type="entry name" value="AGPR_1_N"/>
    <property type="match status" value="1"/>
</dbReference>
<keyword evidence="3 7" id="KW-0028">Amino-acid biosynthesis</keyword>
<organism evidence="10 11">
    <name type="scientific">Thermodesulforhabdus norvegica</name>
    <dbReference type="NCBI Taxonomy" id="39841"/>
    <lineage>
        <taxon>Bacteria</taxon>
        <taxon>Pseudomonadati</taxon>
        <taxon>Thermodesulfobacteriota</taxon>
        <taxon>Syntrophobacteria</taxon>
        <taxon>Syntrophobacterales</taxon>
        <taxon>Thermodesulforhabdaceae</taxon>
        <taxon>Thermodesulforhabdus</taxon>
    </lineage>
</organism>
<dbReference type="PANTHER" id="PTHR32338">
    <property type="entry name" value="N-ACETYL-GAMMA-GLUTAMYL-PHOSPHATE REDUCTASE, CHLOROPLASTIC-RELATED-RELATED"/>
    <property type="match status" value="1"/>
</dbReference>
<evidence type="ECO:0000256" key="5">
    <source>
        <dbReference type="ARBA" id="ARBA00023002"/>
    </source>
</evidence>
<feature type="domain" description="Semialdehyde dehydrogenase NAD-binding" evidence="9">
    <location>
        <begin position="3"/>
        <end position="141"/>
    </location>
</feature>
<sequence length="346" mass="37926">MLKVGVLGGSGYTGFELIRLLATHPEVKIVAVSSRAQEESAVSEHYPAFRKFVDLRYVLPDDPVFEKGVDVVFSALPHGASMKAVSGLVEKGVRVIDLSADFRIRDAAVYEQWYEPHTSPDLLKDAVYGLPELYRREIASARLVANPGCYPTSIILALAPLLKNRLIEEDSIIIDSKSGVTGAGRGLSLTTHFCEVNEGFKAYKVGGVHRHIPEIEQELSLISGKEIRVTFTPHLVPMSRGILSTLYVVPREGVKAGEIDEAYRTMYADEPFVRLVGSGEMPSTLQVRGSNFCDIGWKLDGRSGRLIVVSAIDNLTRGASGQAVCNMNIMFGIPETTGLFYVPWQP</sequence>
<dbReference type="Pfam" id="PF22698">
    <property type="entry name" value="Semialdhyde_dhC_1"/>
    <property type="match status" value="1"/>
</dbReference>
<feature type="active site" evidence="7 8">
    <location>
        <position position="149"/>
    </location>
</feature>
<evidence type="ECO:0000313" key="10">
    <source>
        <dbReference type="EMBL" id="SFM39016.1"/>
    </source>
</evidence>
<gene>
    <name evidence="7" type="primary">argC</name>
    <name evidence="10" type="ORF">SAMN05660836_00019</name>
</gene>
<evidence type="ECO:0000313" key="11">
    <source>
        <dbReference type="Proteomes" id="UP000199611"/>
    </source>
</evidence>
<dbReference type="InterPro" id="IPR036291">
    <property type="entry name" value="NAD(P)-bd_dom_sf"/>
</dbReference>
<comment type="catalytic activity">
    <reaction evidence="6 7">
        <text>N-acetyl-L-glutamate 5-semialdehyde + phosphate + NADP(+) = N-acetyl-L-glutamyl 5-phosphate + NADPH + H(+)</text>
        <dbReference type="Rhea" id="RHEA:21588"/>
        <dbReference type="ChEBI" id="CHEBI:15378"/>
        <dbReference type="ChEBI" id="CHEBI:29123"/>
        <dbReference type="ChEBI" id="CHEBI:43474"/>
        <dbReference type="ChEBI" id="CHEBI:57783"/>
        <dbReference type="ChEBI" id="CHEBI:57936"/>
        <dbReference type="ChEBI" id="CHEBI:58349"/>
        <dbReference type="EC" id="1.2.1.38"/>
    </reaction>
</comment>
<dbReference type="InterPro" id="IPR000706">
    <property type="entry name" value="AGPR_type-1"/>
</dbReference>
<dbReference type="SUPFAM" id="SSF55347">
    <property type="entry name" value="Glyceraldehyde-3-phosphate dehydrogenase-like, C-terminal domain"/>
    <property type="match status" value="1"/>
</dbReference>
<dbReference type="InterPro" id="IPR023013">
    <property type="entry name" value="AGPR_AS"/>
</dbReference>
<dbReference type="Pfam" id="PF01118">
    <property type="entry name" value="Semialdhyde_dh"/>
    <property type="match status" value="1"/>
</dbReference>
<proteinExistence type="inferred from homology"/>
<dbReference type="STRING" id="39841.SAMN05660836_00019"/>
<dbReference type="EC" id="1.2.1.38" evidence="7"/>
<dbReference type="CDD" id="cd23934">
    <property type="entry name" value="AGPR_1_C"/>
    <property type="match status" value="1"/>
</dbReference>
<dbReference type="GO" id="GO:0003942">
    <property type="term" value="F:N-acetyl-gamma-glutamyl-phosphate reductase activity"/>
    <property type="evidence" value="ECO:0007669"/>
    <property type="project" value="UniProtKB-UniRule"/>
</dbReference>
<dbReference type="NCBIfam" id="TIGR01850">
    <property type="entry name" value="argC"/>
    <property type="match status" value="1"/>
</dbReference>
<evidence type="ECO:0000256" key="1">
    <source>
        <dbReference type="ARBA" id="ARBA00004862"/>
    </source>
</evidence>
<comment type="pathway">
    <text evidence="1 7">Amino-acid biosynthesis; L-arginine biosynthesis; N(2)-acetyl-L-ornithine from L-glutamate: step 3/4.</text>
</comment>
<name>A0A1I4QGX7_9BACT</name>
<keyword evidence="7" id="KW-0963">Cytoplasm</keyword>
<dbReference type="UniPathway" id="UPA00068">
    <property type="reaction ID" value="UER00108"/>
</dbReference>
<dbReference type="GO" id="GO:0006526">
    <property type="term" value="P:L-arginine biosynthetic process"/>
    <property type="evidence" value="ECO:0007669"/>
    <property type="project" value="UniProtKB-UniRule"/>
</dbReference>
<dbReference type="RefSeq" id="WP_093392448.1">
    <property type="nucleotide sequence ID" value="NZ_FOUU01000001.1"/>
</dbReference>
<evidence type="ECO:0000256" key="2">
    <source>
        <dbReference type="ARBA" id="ARBA00022571"/>
    </source>
</evidence>
<dbReference type="EMBL" id="FOUU01000001">
    <property type="protein sequence ID" value="SFM39016.1"/>
    <property type="molecule type" value="Genomic_DNA"/>
</dbReference>
<dbReference type="GO" id="GO:0005737">
    <property type="term" value="C:cytoplasm"/>
    <property type="evidence" value="ECO:0007669"/>
    <property type="project" value="UniProtKB-SubCell"/>
</dbReference>
<comment type="function">
    <text evidence="7">Catalyzes the NADPH-dependent reduction of N-acetyl-5-glutamyl phosphate to yield N-acetyl-L-glutamate 5-semialdehyde.</text>
</comment>
<dbReference type="GO" id="GO:0051287">
    <property type="term" value="F:NAD binding"/>
    <property type="evidence" value="ECO:0007669"/>
    <property type="project" value="InterPro"/>
</dbReference>
<dbReference type="PANTHER" id="PTHR32338:SF10">
    <property type="entry name" value="N-ACETYL-GAMMA-GLUTAMYL-PHOSPHATE REDUCTASE, CHLOROPLASTIC-RELATED"/>
    <property type="match status" value="1"/>
</dbReference>
<dbReference type="InterPro" id="IPR058924">
    <property type="entry name" value="AGPR_dimerisation_dom"/>
</dbReference>
<evidence type="ECO:0000256" key="6">
    <source>
        <dbReference type="ARBA" id="ARBA00050557"/>
    </source>
</evidence>
<reference evidence="11" key="1">
    <citation type="submission" date="2016-10" db="EMBL/GenBank/DDBJ databases">
        <authorList>
            <person name="Varghese N."/>
            <person name="Submissions S."/>
        </authorList>
    </citation>
    <scope>NUCLEOTIDE SEQUENCE [LARGE SCALE GENOMIC DNA]</scope>
    <source>
        <strain evidence="11">DSM 9990</strain>
    </source>
</reference>
<dbReference type="GO" id="GO:0070401">
    <property type="term" value="F:NADP+ binding"/>
    <property type="evidence" value="ECO:0007669"/>
    <property type="project" value="InterPro"/>
</dbReference>
<dbReference type="InterPro" id="IPR000534">
    <property type="entry name" value="Semialdehyde_DH_NAD-bd"/>
</dbReference>
<comment type="subcellular location">
    <subcellularLocation>
        <location evidence="7">Cytoplasm</location>
    </subcellularLocation>
</comment>
<dbReference type="Gene3D" id="3.30.360.10">
    <property type="entry name" value="Dihydrodipicolinate Reductase, domain 2"/>
    <property type="match status" value="1"/>
</dbReference>
<dbReference type="Proteomes" id="UP000199611">
    <property type="component" value="Unassembled WGS sequence"/>
</dbReference>
<protein>
    <recommendedName>
        <fullName evidence="7">N-acetyl-gamma-glutamyl-phosphate reductase</fullName>
        <shortName evidence="7">AGPR</shortName>
        <ecNumber evidence="7">1.2.1.38</ecNumber>
    </recommendedName>
    <alternativeName>
        <fullName evidence="7">N-acetyl-glutamate semialdehyde dehydrogenase</fullName>
        <shortName evidence="7">NAGSA dehydrogenase</shortName>
    </alternativeName>
</protein>
<dbReference type="AlphaFoldDB" id="A0A1I4QGX7"/>
<keyword evidence="11" id="KW-1185">Reference proteome</keyword>
<evidence type="ECO:0000256" key="7">
    <source>
        <dbReference type="HAMAP-Rule" id="MF_00150"/>
    </source>
</evidence>
<dbReference type="OrthoDB" id="9801289at2"/>
<dbReference type="PROSITE" id="PS01224">
    <property type="entry name" value="ARGC"/>
    <property type="match status" value="1"/>
</dbReference>